<sequence>MFDRQTSRFLASAPSLPTLDSNTLPALLTRHYAELVSIRLRSEDGAEGRESIDEQWPLERIADVYETIASLEDDVTLRQAAAFVAGTARLIISRASIQQLSESRNSPIDRDSLDPSTAAAVLFLAAAQYADAFEAVNFIPKSRGPYIIRTLGDNLRSLASGSLNEILLRADNWRKVKIESETLQDYALSSLVTVLIEGIELLAVEIMSLPSSPAMHSKKYSNANEAFNHVIKLSYKEGKHLRMTYAGPSHLASLLLSAAETLKNASLTKLPPPDGADKEFWNEWLRFRAGEMPYLWPNHKEAIDKGFYQTGQSAVLILPTGAGKTTVSVLKIAGTLARGKKVVFLVPTHALVDQLTEDLQNIFPNDKFGMVVSSDFDSLLIEGAQLKPIEVMTPERCLAMLSFAPAVFENVGLLVFDECHILSPQSGKIGRSLDGMLCLLSFCNAVPHTDLLFLSAMLKNGQQFAEWVESLTGRPCEAIDLLWKPSRQARGVVVYDESEIVAVSRRATQKQREINKEKGNIAKTLRSAAKKELVAIPNVVWGLQYNWLPTHSITSTRIMNEPIQLGGNLSRYGGVWVTPNANKVAAKIAIRANKANLKTIIFVNTKDDAVSTSRSISSELEEIEKVELNTTEVEIQKSLEMELGNLKHSVFGENGFSSVPHNSAMLRLERMLSERLFRRSNGAKVIVATPTLAQGLNLPAHLAILAGDKRTSSEQEREELEAHELLNAAARAGRAGYLSNGVVILIPEPVINFRPGMKAKADLERKLLSVLPEDDRCVTISDPLEVVLDRISEGNFNDREVRYTINRLAVLTAEADTTNPNDFISHSLGVFMAKQRGEEAIYIRKIERLWKEAREVIENGPHHVEVRIASQSGVPLDILQRLRLKLLDSVGTLPNSITDWVTWTIEWLCADSLSRDHLLKDVSKAVLTAAGKSVNLTLDSPSLMAILPGIQGWINGTPLNDMERSLGGDPEGNTFTLRVCPRARALISTFIPRGFSFILMLVSRMVEELNLYDSQENLDKSIVNNLSIAVRKGYNSTDILEFSNGHKHIYGRVHIHKLYGQITKEN</sequence>
<feature type="domain" description="Helicase C-terminal" evidence="6">
    <location>
        <begin position="589"/>
        <end position="779"/>
    </location>
</feature>
<evidence type="ECO:0000256" key="1">
    <source>
        <dbReference type="ARBA" id="ARBA00022741"/>
    </source>
</evidence>
<feature type="domain" description="Helicase ATP-binding" evidence="5">
    <location>
        <begin position="305"/>
        <end position="476"/>
    </location>
</feature>
<evidence type="ECO:0000256" key="2">
    <source>
        <dbReference type="ARBA" id="ARBA00022801"/>
    </source>
</evidence>
<dbReference type="SUPFAM" id="SSF52540">
    <property type="entry name" value="P-loop containing nucleoside triphosphate hydrolases"/>
    <property type="match status" value="1"/>
</dbReference>
<evidence type="ECO:0000313" key="7">
    <source>
        <dbReference type="EMBL" id="KOY17850.1"/>
    </source>
</evidence>
<name>A0A0M9BRT1_9BACL</name>
<evidence type="ECO:0000259" key="5">
    <source>
        <dbReference type="PROSITE" id="PS51192"/>
    </source>
</evidence>
<gene>
    <name evidence="7" type="ORF">AMS66_03730</name>
</gene>
<dbReference type="EMBL" id="LITU01000033">
    <property type="protein sequence ID" value="KOY17850.1"/>
    <property type="molecule type" value="Genomic_DNA"/>
</dbReference>
<keyword evidence="8" id="KW-1185">Reference proteome</keyword>
<reference evidence="7 8" key="1">
    <citation type="submission" date="2015-08" db="EMBL/GenBank/DDBJ databases">
        <title>Draft genome sequence of cellulolytic and xylanolytic Paenibacillus sp. A59, isolated from a decaying forest soil from Patagonia, Argentina.</title>
        <authorList>
            <person name="Ghio S."/>
            <person name="Caceres A.M."/>
            <person name="Talia P."/>
            <person name="Grasso D."/>
            <person name="Campos E."/>
        </authorList>
    </citation>
    <scope>NUCLEOTIDE SEQUENCE [LARGE SCALE GENOMIC DNA]</scope>
    <source>
        <strain evidence="7 8">A59</strain>
    </source>
</reference>
<dbReference type="PROSITE" id="PS51194">
    <property type="entry name" value="HELICASE_CTER"/>
    <property type="match status" value="1"/>
</dbReference>
<dbReference type="Pfam" id="PF00270">
    <property type="entry name" value="DEAD"/>
    <property type="match status" value="1"/>
</dbReference>
<dbReference type="GO" id="GO:0004386">
    <property type="term" value="F:helicase activity"/>
    <property type="evidence" value="ECO:0007669"/>
    <property type="project" value="UniProtKB-KW"/>
</dbReference>
<evidence type="ECO:0000256" key="3">
    <source>
        <dbReference type="ARBA" id="ARBA00022806"/>
    </source>
</evidence>
<dbReference type="Proteomes" id="UP000037688">
    <property type="component" value="Unassembled WGS sequence"/>
</dbReference>
<dbReference type="InterPro" id="IPR027417">
    <property type="entry name" value="P-loop_NTPase"/>
</dbReference>
<dbReference type="PROSITE" id="PS51192">
    <property type="entry name" value="HELICASE_ATP_BIND_1"/>
    <property type="match status" value="1"/>
</dbReference>
<organism evidence="7 8">
    <name type="scientific">Paenibacillus xylanivorans</name>
    <dbReference type="NCBI Taxonomy" id="1705561"/>
    <lineage>
        <taxon>Bacteria</taxon>
        <taxon>Bacillati</taxon>
        <taxon>Bacillota</taxon>
        <taxon>Bacilli</taxon>
        <taxon>Bacillales</taxon>
        <taxon>Paenibacillaceae</taxon>
        <taxon>Paenibacillus</taxon>
    </lineage>
</organism>
<evidence type="ECO:0000313" key="8">
    <source>
        <dbReference type="Proteomes" id="UP000037688"/>
    </source>
</evidence>
<evidence type="ECO:0000256" key="4">
    <source>
        <dbReference type="ARBA" id="ARBA00022840"/>
    </source>
</evidence>
<accession>A0A0M9BRT1</accession>
<dbReference type="GO" id="GO:0003676">
    <property type="term" value="F:nucleic acid binding"/>
    <property type="evidence" value="ECO:0007669"/>
    <property type="project" value="InterPro"/>
</dbReference>
<dbReference type="AlphaFoldDB" id="A0A0M9BRT1"/>
<comment type="caution">
    <text evidence="7">The sequence shown here is derived from an EMBL/GenBank/DDBJ whole genome shotgun (WGS) entry which is preliminary data.</text>
</comment>
<evidence type="ECO:0008006" key="9">
    <source>
        <dbReference type="Google" id="ProtNLM"/>
    </source>
</evidence>
<dbReference type="PATRIC" id="fig|1705561.3.peg.250"/>
<dbReference type="GO" id="GO:0005524">
    <property type="term" value="F:ATP binding"/>
    <property type="evidence" value="ECO:0007669"/>
    <property type="project" value="UniProtKB-KW"/>
</dbReference>
<dbReference type="SMART" id="SM00490">
    <property type="entry name" value="HELICc"/>
    <property type="match status" value="1"/>
</dbReference>
<keyword evidence="3" id="KW-0347">Helicase</keyword>
<dbReference type="SMART" id="SM00487">
    <property type="entry name" value="DEXDc"/>
    <property type="match status" value="1"/>
</dbReference>
<keyword evidence="1" id="KW-0547">Nucleotide-binding</keyword>
<dbReference type="OrthoDB" id="9808833at2"/>
<keyword evidence="2" id="KW-0378">Hydrolase</keyword>
<dbReference type="GO" id="GO:0016787">
    <property type="term" value="F:hydrolase activity"/>
    <property type="evidence" value="ECO:0007669"/>
    <property type="project" value="UniProtKB-KW"/>
</dbReference>
<dbReference type="Gene3D" id="3.40.50.300">
    <property type="entry name" value="P-loop containing nucleotide triphosphate hydrolases"/>
    <property type="match status" value="2"/>
</dbReference>
<dbReference type="InterPro" id="IPR014001">
    <property type="entry name" value="Helicase_ATP-bd"/>
</dbReference>
<keyword evidence="4" id="KW-0067">ATP-binding</keyword>
<dbReference type="InterPro" id="IPR011545">
    <property type="entry name" value="DEAD/DEAH_box_helicase_dom"/>
</dbReference>
<dbReference type="InterPro" id="IPR001650">
    <property type="entry name" value="Helicase_C-like"/>
</dbReference>
<proteinExistence type="predicted"/>
<protein>
    <recommendedName>
        <fullName evidence="9">DEAD/DEAH box helicase</fullName>
    </recommendedName>
</protein>
<dbReference type="RefSeq" id="WP_053779507.1">
    <property type="nucleotide sequence ID" value="NZ_LITU01000033.1"/>
</dbReference>
<evidence type="ECO:0000259" key="6">
    <source>
        <dbReference type="PROSITE" id="PS51194"/>
    </source>
</evidence>
<dbReference type="PANTHER" id="PTHR47961">
    <property type="entry name" value="DNA POLYMERASE THETA, PUTATIVE (AFU_ORTHOLOGUE AFUA_1G05260)-RELATED"/>
    <property type="match status" value="1"/>
</dbReference>
<dbReference type="InterPro" id="IPR050474">
    <property type="entry name" value="Hel308_SKI2-like"/>
</dbReference>
<dbReference type="PANTHER" id="PTHR47961:SF6">
    <property type="entry name" value="DNA-DIRECTED DNA POLYMERASE"/>
    <property type="match status" value="1"/>
</dbReference>